<dbReference type="STRING" id="458817.Shal_1747"/>
<keyword evidence="1" id="KW-1133">Transmembrane helix</keyword>
<evidence type="ECO:0000256" key="1">
    <source>
        <dbReference type="SAM" id="Phobius"/>
    </source>
</evidence>
<dbReference type="HOGENOM" id="CLU_2169360_0_0_6"/>
<keyword evidence="1" id="KW-0812">Transmembrane</keyword>
<dbReference type="AlphaFoldDB" id="B0TQR8"/>
<dbReference type="Proteomes" id="UP000001317">
    <property type="component" value="Chromosome"/>
</dbReference>
<reference evidence="2" key="1">
    <citation type="submission" date="2008-01" db="EMBL/GenBank/DDBJ databases">
        <title>Complete sequence of Shewanella halifaxensis HAW-EB4.</title>
        <authorList>
            <consortium name="US DOE Joint Genome Institute"/>
            <person name="Copeland A."/>
            <person name="Lucas S."/>
            <person name="Lapidus A."/>
            <person name="Glavina del Rio T."/>
            <person name="Dalin E."/>
            <person name="Tice H."/>
            <person name="Bruce D."/>
            <person name="Goodwin L."/>
            <person name="Pitluck S."/>
            <person name="Sims D."/>
            <person name="Brettin T."/>
            <person name="Detter J.C."/>
            <person name="Han C."/>
            <person name="Kuske C.R."/>
            <person name="Schmutz J."/>
            <person name="Larimer F."/>
            <person name="Land M."/>
            <person name="Hauser L."/>
            <person name="Kyrpides N."/>
            <person name="Kim E."/>
            <person name="Zhao J.-S."/>
            <person name="Richardson P."/>
        </authorList>
    </citation>
    <scope>NUCLEOTIDE SEQUENCE [LARGE SCALE GENOMIC DNA]</scope>
    <source>
        <strain evidence="2">HAW-EB4</strain>
    </source>
</reference>
<accession>B0TQR8</accession>
<proteinExistence type="predicted"/>
<keyword evidence="3" id="KW-1185">Reference proteome</keyword>
<protein>
    <submittedName>
        <fullName evidence="2">Uncharacterized protein</fullName>
    </submittedName>
</protein>
<organism evidence="2 3">
    <name type="scientific">Shewanella halifaxensis (strain HAW-EB4)</name>
    <dbReference type="NCBI Taxonomy" id="458817"/>
    <lineage>
        <taxon>Bacteria</taxon>
        <taxon>Pseudomonadati</taxon>
        <taxon>Pseudomonadota</taxon>
        <taxon>Gammaproteobacteria</taxon>
        <taxon>Alteromonadales</taxon>
        <taxon>Shewanellaceae</taxon>
        <taxon>Shewanella</taxon>
    </lineage>
</organism>
<evidence type="ECO:0000313" key="3">
    <source>
        <dbReference type="Proteomes" id="UP000001317"/>
    </source>
</evidence>
<keyword evidence="1" id="KW-0472">Membrane</keyword>
<evidence type="ECO:0000313" key="2">
    <source>
        <dbReference type="EMBL" id="ABZ76313.1"/>
    </source>
</evidence>
<gene>
    <name evidence="2" type="ordered locus">Shal_1747</name>
</gene>
<name>B0TQR8_SHEHH</name>
<sequence length="110" mass="12074">MNELRRLVSSLIVPTSVWLVGGAMFGLTVASDAHAGFDEKVAASFAAKYEVCALKLKDSNPIMAITLKAKADEISRDKLGGGGYIKAFKKEKKKAWLINKKQCRKFARNI</sequence>
<feature type="transmembrane region" description="Helical" evidence="1">
    <location>
        <begin position="7"/>
        <end position="30"/>
    </location>
</feature>
<dbReference type="eggNOG" id="ENOG503402A">
    <property type="taxonomic scope" value="Bacteria"/>
</dbReference>
<dbReference type="KEGG" id="shl:Shal_1747"/>
<dbReference type="EMBL" id="CP000931">
    <property type="protein sequence ID" value="ABZ76313.1"/>
    <property type="molecule type" value="Genomic_DNA"/>
</dbReference>
<dbReference type="RefSeq" id="WP_012276848.1">
    <property type="nucleotide sequence ID" value="NC_010334.1"/>
</dbReference>